<keyword evidence="1" id="KW-0496">Mitochondrion</keyword>
<evidence type="ECO:0000313" key="1">
    <source>
        <dbReference type="EMBL" id="KUM50747.1"/>
    </source>
</evidence>
<geneLocation type="mitochondrion" evidence="1"/>
<sequence>MTQKLRNEVAQEVVPVDPKKPSEMRFLIRQPLPLVPQESALRALVCRGFEAHNSTGVSNSLFYLAKWMN</sequence>
<name>A0A101M4H9_PICGL</name>
<proteinExistence type="predicted"/>
<dbReference type="EMBL" id="LKAM01000001">
    <property type="protein sequence ID" value="KUM50747.1"/>
    <property type="molecule type" value="Genomic_DNA"/>
</dbReference>
<organism evidence="1">
    <name type="scientific">Picea glauca</name>
    <name type="common">White spruce</name>
    <name type="synonym">Pinus glauca</name>
    <dbReference type="NCBI Taxonomy" id="3330"/>
    <lineage>
        <taxon>Eukaryota</taxon>
        <taxon>Viridiplantae</taxon>
        <taxon>Streptophyta</taxon>
        <taxon>Embryophyta</taxon>
        <taxon>Tracheophyta</taxon>
        <taxon>Spermatophyta</taxon>
        <taxon>Pinopsida</taxon>
        <taxon>Pinidae</taxon>
        <taxon>Conifers I</taxon>
        <taxon>Pinales</taxon>
        <taxon>Pinaceae</taxon>
        <taxon>Picea</taxon>
    </lineage>
</organism>
<comment type="caution">
    <text evidence="1">The sequence shown here is derived from an EMBL/GenBank/DDBJ whole genome shotgun (WGS) entry which is preliminary data.</text>
</comment>
<gene>
    <name evidence="1" type="ORF">ABT39_MTgene591</name>
</gene>
<protein>
    <submittedName>
        <fullName evidence="1">Uncharacterized protein</fullName>
    </submittedName>
</protein>
<dbReference type="AlphaFoldDB" id="A0A101M4H9"/>
<reference evidence="1" key="1">
    <citation type="journal article" date="2015" name="Genome Biol. Evol.">
        <title>Organellar Genomes of White Spruce (Picea glauca): Assembly and Annotation.</title>
        <authorList>
            <person name="Jackman S.D."/>
            <person name="Warren R.L."/>
            <person name="Gibb E.A."/>
            <person name="Vandervalk B.P."/>
            <person name="Mohamadi H."/>
            <person name="Chu J."/>
            <person name="Raymond A."/>
            <person name="Pleasance S."/>
            <person name="Coope R."/>
            <person name="Wildung M.R."/>
            <person name="Ritland C.E."/>
            <person name="Bousquet J."/>
            <person name="Jones S.J."/>
            <person name="Bohlmann J."/>
            <person name="Birol I."/>
        </authorList>
    </citation>
    <scope>NUCLEOTIDE SEQUENCE [LARGE SCALE GENOMIC DNA]</scope>
    <source>
        <tissue evidence="1">Flushing bud</tissue>
    </source>
</reference>
<accession>A0A101M4H9</accession>